<dbReference type="EMBL" id="CM007902">
    <property type="protein sequence ID" value="OTG03406.1"/>
    <property type="molecule type" value="Genomic_DNA"/>
</dbReference>
<dbReference type="PROSITE" id="PS51375">
    <property type="entry name" value="PPR"/>
    <property type="match status" value="7"/>
</dbReference>
<evidence type="ECO:0000313" key="5">
    <source>
        <dbReference type="EMBL" id="OTG03406.1"/>
    </source>
</evidence>
<name>A0A251SYQ9_HELAN</name>
<reference evidence="4 6" key="1">
    <citation type="journal article" date="2017" name="Nature">
        <title>The sunflower genome provides insights into oil metabolism, flowering and Asterid evolution.</title>
        <authorList>
            <person name="Badouin H."/>
            <person name="Gouzy J."/>
            <person name="Grassa C.J."/>
            <person name="Murat F."/>
            <person name="Staton S.E."/>
            <person name="Cottret L."/>
            <person name="Lelandais-Briere C."/>
            <person name="Owens G.L."/>
            <person name="Carrere S."/>
            <person name="Mayjonade B."/>
            <person name="Legrand L."/>
            <person name="Gill N."/>
            <person name="Kane N.C."/>
            <person name="Bowers J.E."/>
            <person name="Hubner S."/>
            <person name="Bellec A."/>
            <person name="Berard A."/>
            <person name="Berges H."/>
            <person name="Blanchet N."/>
            <person name="Boniface M.C."/>
            <person name="Brunel D."/>
            <person name="Catrice O."/>
            <person name="Chaidir N."/>
            <person name="Claudel C."/>
            <person name="Donnadieu C."/>
            <person name="Faraut T."/>
            <person name="Fievet G."/>
            <person name="Helmstetter N."/>
            <person name="King M."/>
            <person name="Knapp S.J."/>
            <person name="Lai Z."/>
            <person name="Le Paslier M.C."/>
            <person name="Lippi Y."/>
            <person name="Lorenzon L."/>
            <person name="Mandel J.R."/>
            <person name="Marage G."/>
            <person name="Marchand G."/>
            <person name="Marquand E."/>
            <person name="Bret-Mestries E."/>
            <person name="Morien E."/>
            <person name="Nambeesan S."/>
            <person name="Nguyen T."/>
            <person name="Pegot-Espagnet P."/>
            <person name="Pouilly N."/>
            <person name="Raftis F."/>
            <person name="Sallet E."/>
            <person name="Schiex T."/>
            <person name="Thomas J."/>
            <person name="Vandecasteele C."/>
            <person name="Vares D."/>
            <person name="Vear F."/>
            <person name="Vautrin S."/>
            <person name="Crespi M."/>
            <person name="Mangin B."/>
            <person name="Burke J.M."/>
            <person name="Salse J."/>
            <person name="Munos S."/>
            <person name="Vincourt P."/>
            <person name="Rieseberg L.H."/>
            <person name="Langlade N.B."/>
        </authorList>
    </citation>
    <scope>NUCLEOTIDE SEQUENCE [LARGE SCALE GENOMIC DNA]</scope>
    <source>
        <strain evidence="6">cv. SF193</strain>
        <tissue evidence="4">Leaves</tissue>
    </source>
</reference>
<dbReference type="OMA" id="EFQNYHL"/>
<evidence type="ECO:0000313" key="4">
    <source>
        <dbReference type="EMBL" id="KAF5775620.1"/>
    </source>
</evidence>
<proteinExistence type="inferred from homology"/>
<dbReference type="NCBIfam" id="TIGR00756">
    <property type="entry name" value="PPR"/>
    <property type="match status" value="7"/>
</dbReference>
<dbReference type="Gene3D" id="1.25.40.10">
    <property type="entry name" value="Tetratricopeptide repeat domain"/>
    <property type="match status" value="4"/>
</dbReference>
<dbReference type="InterPro" id="IPR011990">
    <property type="entry name" value="TPR-like_helical_dom_sf"/>
</dbReference>
<accession>A0A251SYQ9</accession>
<dbReference type="Proteomes" id="UP000215914">
    <property type="component" value="Chromosome 13"/>
</dbReference>
<dbReference type="AlphaFoldDB" id="A0A251SYQ9"/>
<feature type="repeat" description="PPR" evidence="3">
    <location>
        <begin position="464"/>
        <end position="498"/>
    </location>
</feature>
<feature type="repeat" description="PPR" evidence="3">
    <location>
        <begin position="126"/>
        <end position="160"/>
    </location>
</feature>
<dbReference type="InterPro" id="IPR002885">
    <property type="entry name" value="PPR_rpt"/>
</dbReference>
<feature type="repeat" description="PPR" evidence="3">
    <location>
        <begin position="358"/>
        <end position="392"/>
    </location>
</feature>
<dbReference type="EMBL" id="MNCJ02000328">
    <property type="protein sequence ID" value="KAF5775620.1"/>
    <property type="molecule type" value="Genomic_DNA"/>
</dbReference>
<dbReference type="InterPro" id="IPR051114">
    <property type="entry name" value="Mito_RNA_Proc_CCM1"/>
</dbReference>
<evidence type="ECO:0000313" key="6">
    <source>
        <dbReference type="Proteomes" id="UP000215914"/>
    </source>
</evidence>
<gene>
    <name evidence="5" type="primary">PP150</name>
    <name evidence="5" type="ORF">HannXRQ_Chr13g0423691</name>
    <name evidence="4" type="ORF">HanXRQr2_Chr13g0614131</name>
</gene>
<dbReference type="Gramene" id="mRNA:HanXRQr2_Chr13g0614131">
    <property type="protein sequence ID" value="CDS:HanXRQr2_Chr13g0614131.1"/>
    <property type="gene ID" value="HanXRQr2_Chr13g0614131"/>
</dbReference>
<keyword evidence="2" id="KW-0677">Repeat</keyword>
<feature type="repeat" description="PPR" evidence="3">
    <location>
        <begin position="393"/>
        <end position="427"/>
    </location>
</feature>
<protein>
    <submittedName>
        <fullName evidence="5">Putative pentatricopeptide repeat-containing protein</fullName>
    </submittedName>
    <submittedName>
        <fullName evidence="4">Tetratricopeptide-like helical domain superfamily, pentacotripeptide-repeat region of PRORP</fullName>
    </submittedName>
</protein>
<reference evidence="4" key="3">
    <citation type="submission" date="2020-06" db="EMBL/GenBank/DDBJ databases">
        <title>Helianthus annuus Genome sequencing and assembly Release 2.</title>
        <authorList>
            <person name="Gouzy J."/>
            <person name="Langlade N."/>
            <person name="Munos S."/>
        </authorList>
    </citation>
    <scope>NUCLEOTIDE SEQUENCE</scope>
    <source>
        <tissue evidence="4">Leaves</tissue>
    </source>
</reference>
<dbReference type="PANTHER" id="PTHR47934:SF28">
    <property type="entry name" value="OS04G0488500 PROTEIN"/>
    <property type="match status" value="1"/>
</dbReference>
<dbReference type="Pfam" id="PF13041">
    <property type="entry name" value="PPR_2"/>
    <property type="match status" value="5"/>
</dbReference>
<feature type="repeat" description="PPR" evidence="3">
    <location>
        <begin position="243"/>
        <end position="277"/>
    </location>
</feature>
<dbReference type="InParanoid" id="A0A251SYQ9"/>
<organism evidence="5 6">
    <name type="scientific">Helianthus annuus</name>
    <name type="common">Common sunflower</name>
    <dbReference type="NCBI Taxonomy" id="4232"/>
    <lineage>
        <taxon>Eukaryota</taxon>
        <taxon>Viridiplantae</taxon>
        <taxon>Streptophyta</taxon>
        <taxon>Embryophyta</taxon>
        <taxon>Tracheophyta</taxon>
        <taxon>Spermatophyta</taxon>
        <taxon>Magnoliopsida</taxon>
        <taxon>eudicotyledons</taxon>
        <taxon>Gunneridae</taxon>
        <taxon>Pentapetalae</taxon>
        <taxon>asterids</taxon>
        <taxon>campanulids</taxon>
        <taxon>Asterales</taxon>
        <taxon>Asteraceae</taxon>
        <taxon>Asteroideae</taxon>
        <taxon>Heliantheae alliance</taxon>
        <taxon>Heliantheae</taxon>
        <taxon>Helianthus</taxon>
    </lineage>
</organism>
<sequence>MNQSYHHHQHHHLHMFLTMSLRLTHSRITHTLIHIRTLCSSSSSPNETLTLTLTPTIKPSPDADRLSQILIHHHNPFHSMESSLQLNGITLSHFLVHQTLIRLKHTSKIAFSFFRWAQTHPNYTHTTSTYTLIIDILGKVKQFDTCWKLITEMDSKGINPSFTTFYVLIRRLVSAGLTKQAVRAFDDIGCFVDNVVNDDVDQEQMEQQVDDFCYLFDTLCKYGYPKVAAEMFNKWKGWRFKPDVKMYTVLINGWWKVKNGKMAERFFNEMVASGIEPNVVTYNVVLNGMCRRVSLHPEERFERTVERARKVFDEMAERGVQPDVTSYSILLHVYSRAHKPDGTLEILKTMKDRGIHPSLVSYTSVVKCLCSCGRVDNAYRLLDEMVQNGVTPSATTYNCFFKEYRGRKDVESAMRLFKQMKKESVLIPDTHTYNILLGMFIKLDRFDLVKEIWDDMKGSGSGPDLDSYTLLVHHLCDQQKWQEACGYFVEMIEKGILPQKATFETLYRGLIQADMLRTWRRLKKKLDDEFVSFSSEFENYHIKPYKR</sequence>
<feature type="repeat" description="PPR" evidence="3">
    <location>
        <begin position="323"/>
        <end position="357"/>
    </location>
</feature>
<evidence type="ECO:0000256" key="1">
    <source>
        <dbReference type="ARBA" id="ARBA00007626"/>
    </source>
</evidence>
<dbReference type="PANTHER" id="PTHR47934">
    <property type="entry name" value="PENTATRICOPEPTIDE REPEAT-CONTAINING PROTEIN PET309, MITOCHONDRIAL"/>
    <property type="match status" value="1"/>
</dbReference>
<comment type="similarity">
    <text evidence="1">Belongs to the PPR family. P subfamily.</text>
</comment>
<keyword evidence="6" id="KW-1185">Reference proteome</keyword>
<evidence type="ECO:0000256" key="3">
    <source>
        <dbReference type="PROSITE-ProRule" id="PRU00708"/>
    </source>
</evidence>
<reference evidence="5" key="2">
    <citation type="submission" date="2017-02" db="EMBL/GenBank/DDBJ databases">
        <title>Sunflower complete genome.</title>
        <authorList>
            <person name="Langlade N."/>
            <person name="Munos S."/>
        </authorList>
    </citation>
    <scope>NUCLEOTIDE SEQUENCE [LARGE SCALE GENOMIC DNA]</scope>
    <source>
        <tissue evidence="5">Leaves</tissue>
    </source>
</reference>
<feature type="repeat" description="PPR" evidence="3">
    <location>
        <begin position="429"/>
        <end position="463"/>
    </location>
</feature>
<evidence type="ECO:0000256" key="2">
    <source>
        <dbReference type="ARBA" id="ARBA00022737"/>
    </source>
</evidence>